<keyword evidence="2" id="KW-1133">Transmembrane helix</keyword>
<reference evidence="3 4" key="1">
    <citation type="journal article" date="2018" name="New Phytol.">
        <title>Comparative genomics and transcriptomics depict ericoid mycorrhizal fungi as versatile saprotrophs and plant mutualists.</title>
        <authorList>
            <person name="Martino E."/>
            <person name="Morin E."/>
            <person name="Grelet G.A."/>
            <person name="Kuo A."/>
            <person name="Kohler A."/>
            <person name="Daghino S."/>
            <person name="Barry K.W."/>
            <person name="Cichocki N."/>
            <person name="Clum A."/>
            <person name="Dockter R.B."/>
            <person name="Hainaut M."/>
            <person name="Kuo R.C."/>
            <person name="LaButti K."/>
            <person name="Lindahl B.D."/>
            <person name="Lindquist E.A."/>
            <person name="Lipzen A."/>
            <person name="Khouja H.R."/>
            <person name="Magnuson J."/>
            <person name="Murat C."/>
            <person name="Ohm R.A."/>
            <person name="Singer S.W."/>
            <person name="Spatafora J.W."/>
            <person name="Wang M."/>
            <person name="Veneault-Fourrey C."/>
            <person name="Henrissat B."/>
            <person name="Grigoriev I.V."/>
            <person name="Martin F.M."/>
            <person name="Perotto S."/>
        </authorList>
    </citation>
    <scope>NUCLEOTIDE SEQUENCE [LARGE SCALE GENOMIC DNA]</scope>
    <source>
        <strain evidence="3 4">ATCC 22711</strain>
    </source>
</reference>
<dbReference type="InParanoid" id="A0A2T3BBW3"/>
<name>A0A2T3BBW3_AMORE</name>
<dbReference type="RefSeq" id="XP_024724358.1">
    <property type="nucleotide sequence ID" value="XM_024864336.1"/>
</dbReference>
<evidence type="ECO:0000313" key="3">
    <source>
        <dbReference type="EMBL" id="PSS25759.1"/>
    </source>
</evidence>
<gene>
    <name evidence="3" type="ORF">M430DRAFT_206452</name>
</gene>
<feature type="region of interest" description="Disordered" evidence="1">
    <location>
        <begin position="1"/>
        <end position="25"/>
    </location>
</feature>
<keyword evidence="2" id="KW-0812">Transmembrane</keyword>
<dbReference type="GeneID" id="36572417"/>
<feature type="transmembrane region" description="Helical" evidence="2">
    <location>
        <begin position="142"/>
        <end position="161"/>
    </location>
</feature>
<dbReference type="EMBL" id="KZ679007">
    <property type="protein sequence ID" value="PSS25759.1"/>
    <property type="molecule type" value="Genomic_DNA"/>
</dbReference>
<sequence length="185" mass="20551">MKRERAAEGVGGRTRTAGRLRQSTGSPIPMNEASHLYGVRPRQDTTVLPSLRRWACRERIAVAYSISTFSSFPFLLVICYFAVFGRKSAELGARRHQVLAYHQSCLAVHTRDQPSQLSDYQETIPLLFSSSSQPLSRSQRSIFFPFLSILSLYHSLFSLFCRQAIATSATSSSARPSNVSDEGAA</sequence>
<organism evidence="3 4">
    <name type="scientific">Amorphotheca resinae ATCC 22711</name>
    <dbReference type="NCBI Taxonomy" id="857342"/>
    <lineage>
        <taxon>Eukaryota</taxon>
        <taxon>Fungi</taxon>
        <taxon>Dikarya</taxon>
        <taxon>Ascomycota</taxon>
        <taxon>Pezizomycotina</taxon>
        <taxon>Leotiomycetes</taxon>
        <taxon>Helotiales</taxon>
        <taxon>Amorphothecaceae</taxon>
        <taxon>Amorphotheca</taxon>
    </lineage>
</organism>
<keyword evidence="2" id="KW-0472">Membrane</keyword>
<feature type="transmembrane region" description="Helical" evidence="2">
    <location>
        <begin position="61"/>
        <end position="83"/>
    </location>
</feature>
<accession>A0A2T3BBW3</accession>
<evidence type="ECO:0000313" key="4">
    <source>
        <dbReference type="Proteomes" id="UP000241818"/>
    </source>
</evidence>
<proteinExistence type="predicted"/>
<protein>
    <recommendedName>
        <fullName evidence="5">Transmembrane protein</fullName>
    </recommendedName>
</protein>
<evidence type="ECO:0008006" key="5">
    <source>
        <dbReference type="Google" id="ProtNLM"/>
    </source>
</evidence>
<evidence type="ECO:0000256" key="1">
    <source>
        <dbReference type="SAM" id="MobiDB-lite"/>
    </source>
</evidence>
<evidence type="ECO:0000256" key="2">
    <source>
        <dbReference type="SAM" id="Phobius"/>
    </source>
</evidence>
<dbReference type="Proteomes" id="UP000241818">
    <property type="component" value="Unassembled WGS sequence"/>
</dbReference>
<keyword evidence="4" id="KW-1185">Reference proteome</keyword>
<dbReference type="AlphaFoldDB" id="A0A2T3BBW3"/>